<accession>A0A3A9JXA5</accession>
<reference evidence="2 3" key="1">
    <citation type="submission" date="2017-10" db="EMBL/GenBank/DDBJ databases">
        <title>Bacillus sp. nov., a halophilic bacterium isolated from a Keqin Lake.</title>
        <authorList>
            <person name="Wang H."/>
        </authorList>
    </citation>
    <scope>NUCLEOTIDE SEQUENCE [LARGE SCALE GENOMIC DNA]</scope>
    <source>
        <strain evidence="2 3">KCTC 13187</strain>
    </source>
</reference>
<dbReference type="AlphaFoldDB" id="A0A3A9JXA5"/>
<dbReference type="OrthoDB" id="2418411at2"/>
<comment type="caution">
    <text evidence="2">The sequence shown here is derived from an EMBL/GenBank/DDBJ whole genome shotgun (WGS) entry which is preliminary data.</text>
</comment>
<keyword evidence="1" id="KW-0812">Transmembrane</keyword>
<proteinExistence type="predicted"/>
<protein>
    <submittedName>
        <fullName evidence="2">Cytochrome c oxidase subunit 2A</fullName>
    </submittedName>
</protein>
<gene>
    <name evidence="2" type="ORF">CR203_22420</name>
</gene>
<dbReference type="InterPro" id="IPR012538">
    <property type="entry name" value="Cyt_c_oxidase_su2a"/>
</dbReference>
<dbReference type="Pfam" id="PF08113">
    <property type="entry name" value="CoxIIa"/>
    <property type="match status" value="1"/>
</dbReference>
<keyword evidence="1" id="KW-1133">Transmembrane helix</keyword>
<evidence type="ECO:0000313" key="3">
    <source>
        <dbReference type="Proteomes" id="UP000281498"/>
    </source>
</evidence>
<evidence type="ECO:0000256" key="1">
    <source>
        <dbReference type="SAM" id="Phobius"/>
    </source>
</evidence>
<sequence>MQHSDVETKEATPLKETKEHSLKGTLYFVMFIGSFIFISWFVIYFLFLSRI</sequence>
<organism evidence="2 3">
    <name type="scientific">Salipaludibacillus neizhouensis</name>
    <dbReference type="NCBI Taxonomy" id="885475"/>
    <lineage>
        <taxon>Bacteria</taxon>
        <taxon>Bacillati</taxon>
        <taxon>Bacillota</taxon>
        <taxon>Bacilli</taxon>
        <taxon>Bacillales</taxon>
        <taxon>Bacillaceae</taxon>
    </lineage>
</organism>
<keyword evidence="3" id="KW-1185">Reference proteome</keyword>
<feature type="transmembrane region" description="Helical" evidence="1">
    <location>
        <begin position="26"/>
        <end position="47"/>
    </location>
</feature>
<name>A0A3A9JXA5_9BACI</name>
<evidence type="ECO:0000313" key="2">
    <source>
        <dbReference type="EMBL" id="RKL65107.1"/>
    </source>
</evidence>
<dbReference type="EMBL" id="PDOE01000022">
    <property type="protein sequence ID" value="RKL65107.1"/>
    <property type="molecule type" value="Genomic_DNA"/>
</dbReference>
<dbReference type="RefSeq" id="WP_110939292.1">
    <property type="nucleotide sequence ID" value="NZ_NJAW01000037.1"/>
</dbReference>
<keyword evidence="1" id="KW-0472">Membrane</keyword>
<dbReference type="Proteomes" id="UP000281498">
    <property type="component" value="Unassembled WGS sequence"/>
</dbReference>